<proteinExistence type="predicted"/>
<dbReference type="RefSeq" id="WP_129919487.1">
    <property type="nucleotide sequence ID" value="NZ_SEWE01000003.1"/>
</dbReference>
<keyword evidence="3" id="KW-1185">Reference proteome</keyword>
<feature type="region of interest" description="Disordered" evidence="1">
    <location>
        <begin position="25"/>
        <end position="47"/>
    </location>
</feature>
<reference evidence="2 3" key="1">
    <citation type="submission" date="2019-02" db="EMBL/GenBank/DDBJ databases">
        <title>Bacterial novel species isolated from soil.</title>
        <authorList>
            <person name="Jung H.-Y."/>
        </authorList>
    </citation>
    <scope>NUCLEOTIDE SEQUENCE [LARGE SCALE GENOMIC DNA]</scope>
    <source>
        <strain evidence="2 3">1-3-3-3</strain>
    </source>
</reference>
<dbReference type="SUPFAM" id="SSF49464">
    <property type="entry name" value="Carboxypeptidase regulatory domain-like"/>
    <property type="match status" value="1"/>
</dbReference>
<dbReference type="OrthoDB" id="644679at2"/>
<accession>A0A4Q5LFN7</accession>
<dbReference type="InterPro" id="IPR008969">
    <property type="entry name" value="CarboxyPept-like_regulatory"/>
</dbReference>
<protein>
    <recommendedName>
        <fullName evidence="4">Carboxypeptidase regulatory-like domain-containing protein</fullName>
    </recommendedName>
</protein>
<comment type="caution">
    <text evidence="2">The sequence shown here is derived from an EMBL/GenBank/DDBJ whole genome shotgun (WGS) entry which is preliminary data.</text>
</comment>
<dbReference type="AlphaFoldDB" id="A0A4Q5LFN7"/>
<evidence type="ECO:0000313" key="2">
    <source>
        <dbReference type="EMBL" id="RYU83773.1"/>
    </source>
</evidence>
<organism evidence="2 3">
    <name type="scientific">Hymenobacter persicinus</name>
    <dbReference type="NCBI Taxonomy" id="2025506"/>
    <lineage>
        <taxon>Bacteria</taxon>
        <taxon>Pseudomonadati</taxon>
        <taxon>Bacteroidota</taxon>
        <taxon>Cytophagia</taxon>
        <taxon>Cytophagales</taxon>
        <taxon>Hymenobacteraceae</taxon>
        <taxon>Hymenobacter</taxon>
    </lineage>
</organism>
<dbReference type="Pfam" id="PF13620">
    <property type="entry name" value="CarboxypepD_reg"/>
    <property type="match status" value="1"/>
</dbReference>
<sequence>MKRITTALFTLSTAAVLLTGCTKKGEPGPAGATGATGATGPTGPSGQNLTGTVYGFVNPVDENGSNTTLAKSGVTVTLEGATTLTATTDANGRYEFPGVRNGTYNMTYSRTGLATLRRFAVTHVGGDQPTFLGLATLSQVSNTVAGNLVLGSPTATSIPLTMLVTNPNPATNFRVSFFASTTPGVTSATGTLVTTFILTNGGVVNLSLARTSLQNVGFATGSTIYLVAYGSAVNLASYVDPLTGRFVYPSLNPTPSNVVSFVL</sequence>
<gene>
    <name evidence="2" type="ORF">EWM57_02175</name>
</gene>
<evidence type="ECO:0008006" key="4">
    <source>
        <dbReference type="Google" id="ProtNLM"/>
    </source>
</evidence>
<dbReference type="PROSITE" id="PS51257">
    <property type="entry name" value="PROKAR_LIPOPROTEIN"/>
    <property type="match status" value="1"/>
</dbReference>
<dbReference type="EMBL" id="SEWE01000003">
    <property type="protein sequence ID" value="RYU83773.1"/>
    <property type="molecule type" value="Genomic_DNA"/>
</dbReference>
<dbReference type="Gene3D" id="2.60.40.1120">
    <property type="entry name" value="Carboxypeptidase-like, regulatory domain"/>
    <property type="match status" value="1"/>
</dbReference>
<feature type="compositionally biased region" description="Low complexity" evidence="1">
    <location>
        <begin position="27"/>
        <end position="44"/>
    </location>
</feature>
<name>A0A4Q5LFN7_9BACT</name>
<evidence type="ECO:0000256" key="1">
    <source>
        <dbReference type="SAM" id="MobiDB-lite"/>
    </source>
</evidence>
<evidence type="ECO:0000313" key="3">
    <source>
        <dbReference type="Proteomes" id="UP000294155"/>
    </source>
</evidence>
<dbReference type="Proteomes" id="UP000294155">
    <property type="component" value="Unassembled WGS sequence"/>
</dbReference>